<dbReference type="Gene3D" id="1.10.246.120">
    <property type="match status" value="1"/>
</dbReference>
<dbReference type="AlphaFoldDB" id="A0A433QWL0"/>
<sequence length="802" mass="89324">MAFNLTFFKSRKQDTSAVNRNDRHPELDPIFSLFSGGGAGGRQHLKGSKPNGLSARSTSSAIARPSSPALLSTTQRPGSRASSPQAPILESEDLDENTFYITVERRFSYVFSRVSVLCVPHTWSIGGLEIDKEFVETHALVPSPYFQGQYQSFNGKVVSIDNDIISEISGFTDPRNVRIISEELMYNERYAYKKIRMLLIERPLVGEGTRTPDQYVPLISPVREFSSDLEFLKSFPENAAALHELETMINEFVETYIYVRGWATSTVEKIQNIYQKVKKNVLNGNAELKKACRVQSENDHFMELMENVVMGYLHDKIYIQSLCPVFSRDREIESLMRSYCRDTIPLRKYGVDNHLRDMPLEYFDGAIRCLRRIDADNGLPDPDPRADEDEPADWSFPAITPLEKLCCVKRTLELISDAGDKFVQENGMGYGGGERAMVTTDDLIPLLAYVIVRSRITRLDSLVFYMQHFRLCPVERSELSHALVSFQASIEFMRPDPLGIHDASSTLSTNSNSSNVSVLSYKAYQRTRSRSSSISVPMSPPLLSPTNSNHTYTFQPRSSLGPSSTPPTPSSTTSSNPISSVGPTPAYHHRKSATGEAHVPEHLSSDRSDTQQRVRRSSLTPSLIIKPQIVLPAISESRRSLDTNSDRLVHDRTVTSADNAPHYLILSRPIIPPVPLERPGSPKTCAPPLPLLVFPQVQNEGPVRSRSPSLNNIETIAGRRTASRSRSPVMSGPPEVIDVRSRGSFEAGSRPGSALSRRPVFESDIVGELGEFLTALSITSDDIGNSGMYRESAPWQPHVLRG</sequence>
<evidence type="ECO:0000313" key="5">
    <source>
        <dbReference type="Proteomes" id="UP000274822"/>
    </source>
</evidence>
<dbReference type="GO" id="GO:0030133">
    <property type="term" value="C:transport vesicle"/>
    <property type="evidence" value="ECO:0007669"/>
    <property type="project" value="TreeGrafter"/>
</dbReference>
<feature type="compositionally biased region" description="Polar residues" evidence="2">
    <location>
        <begin position="69"/>
        <end position="85"/>
    </location>
</feature>
<dbReference type="Pfam" id="PF02204">
    <property type="entry name" value="VPS9"/>
    <property type="match status" value="1"/>
</dbReference>
<evidence type="ECO:0000259" key="3">
    <source>
        <dbReference type="PROSITE" id="PS51205"/>
    </source>
</evidence>
<dbReference type="GO" id="GO:0045022">
    <property type="term" value="P:early endosome to late endosome transport"/>
    <property type="evidence" value="ECO:0007669"/>
    <property type="project" value="TreeGrafter"/>
</dbReference>
<dbReference type="GO" id="GO:0000149">
    <property type="term" value="F:SNARE binding"/>
    <property type="evidence" value="ECO:0007669"/>
    <property type="project" value="TreeGrafter"/>
</dbReference>
<feature type="compositionally biased region" description="Polar residues" evidence="2">
    <location>
        <begin position="546"/>
        <end position="555"/>
    </location>
</feature>
<reference evidence="4 5" key="1">
    <citation type="journal article" date="2018" name="New Phytol.">
        <title>Phylogenomics of Endogonaceae and evolution of mycorrhizas within Mucoromycota.</title>
        <authorList>
            <person name="Chang Y."/>
            <person name="Desiro A."/>
            <person name="Na H."/>
            <person name="Sandor L."/>
            <person name="Lipzen A."/>
            <person name="Clum A."/>
            <person name="Barry K."/>
            <person name="Grigoriev I.V."/>
            <person name="Martin F.M."/>
            <person name="Stajich J.E."/>
            <person name="Smith M.E."/>
            <person name="Bonito G."/>
            <person name="Spatafora J.W."/>
        </authorList>
    </citation>
    <scope>NUCLEOTIDE SEQUENCE [LARGE SCALE GENOMIC DNA]</scope>
    <source>
        <strain evidence="4 5">AD002</strain>
    </source>
</reference>
<keyword evidence="5" id="KW-1185">Reference proteome</keyword>
<dbReference type="PANTHER" id="PTHR24170:SF1">
    <property type="entry name" value="DOMAIN PROTEIN, PUTATIVE (AFU_ORTHOLOGUE AFUA_1G09870)-RELATED"/>
    <property type="match status" value="1"/>
</dbReference>
<organism evidence="4 5">
    <name type="scientific">Jimgerdemannia flammicorona</name>
    <dbReference type="NCBI Taxonomy" id="994334"/>
    <lineage>
        <taxon>Eukaryota</taxon>
        <taxon>Fungi</taxon>
        <taxon>Fungi incertae sedis</taxon>
        <taxon>Mucoromycota</taxon>
        <taxon>Mucoromycotina</taxon>
        <taxon>Endogonomycetes</taxon>
        <taxon>Endogonales</taxon>
        <taxon>Endogonaceae</taxon>
        <taxon>Jimgerdemannia</taxon>
    </lineage>
</organism>
<protein>
    <recommendedName>
        <fullName evidence="3">VPS9 domain-containing protein</fullName>
    </recommendedName>
</protein>
<comment type="similarity">
    <text evidence="1">Belongs to the UPF0507 family.</text>
</comment>
<evidence type="ECO:0000256" key="2">
    <source>
        <dbReference type="SAM" id="MobiDB-lite"/>
    </source>
</evidence>
<feature type="compositionally biased region" description="Basic and acidic residues" evidence="2">
    <location>
        <begin position="598"/>
        <end position="612"/>
    </location>
</feature>
<dbReference type="GO" id="GO:0005886">
    <property type="term" value="C:plasma membrane"/>
    <property type="evidence" value="ECO:0007669"/>
    <property type="project" value="TreeGrafter"/>
</dbReference>
<feature type="domain" description="VPS9" evidence="3">
    <location>
        <begin position="326"/>
        <end position="502"/>
    </location>
</feature>
<dbReference type="PANTHER" id="PTHR24170">
    <property type="entry name" value="ANKYRIN REPEAT DOMAIN-CONTAINING PROTEIN 27"/>
    <property type="match status" value="1"/>
</dbReference>
<evidence type="ECO:0000256" key="1">
    <source>
        <dbReference type="ARBA" id="ARBA00007428"/>
    </source>
</evidence>
<dbReference type="GO" id="GO:0005770">
    <property type="term" value="C:late endosome"/>
    <property type="evidence" value="ECO:0007669"/>
    <property type="project" value="TreeGrafter"/>
</dbReference>
<dbReference type="GO" id="GO:0097422">
    <property type="term" value="C:tubular endosome"/>
    <property type="evidence" value="ECO:0007669"/>
    <property type="project" value="TreeGrafter"/>
</dbReference>
<feature type="region of interest" description="Disordered" evidence="2">
    <location>
        <begin position="41"/>
        <end position="88"/>
    </location>
</feature>
<dbReference type="SUPFAM" id="SSF109993">
    <property type="entry name" value="VPS9 domain"/>
    <property type="match status" value="1"/>
</dbReference>
<accession>A0A433QWL0</accession>
<dbReference type="InterPro" id="IPR003123">
    <property type="entry name" value="VPS9"/>
</dbReference>
<dbReference type="InterPro" id="IPR051248">
    <property type="entry name" value="UPF0507/Ank_repeat_27"/>
</dbReference>
<name>A0A433QWL0_9FUNG</name>
<evidence type="ECO:0000313" key="4">
    <source>
        <dbReference type="EMBL" id="RUS34125.1"/>
    </source>
</evidence>
<dbReference type="EMBL" id="RBNJ01000721">
    <property type="protein sequence ID" value="RUS34125.1"/>
    <property type="molecule type" value="Genomic_DNA"/>
</dbReference>
<dbReference type="InterPro" id="IPR037191">
    <property type="entry name" value="VPS9_dom_sf"/>
</dbReference>
<dbReference type="SMART" id="SM00167">
    <property type="entry name" value="VPS9"/>
    <property type="match status" value="1"/>
</dbReference>
<gene>
    <name evidence="4" type="ORF">BC938DRAFT_482321</name>
</gene>
<proteinExistence type="inferred from homology"/>
<dbReference type="Proteomes" id="UP000274822">
    <property type="component" value="Unassembled WGS sequence"/>
</dbReference>
<feature type="region of interest" description="Disordered" evidence="2">
    <location>
        <begin position="530"/>
        <end position="620"/>
    </location>
</feature>
<dbReference type="Gene3D" id="1.20.1050.80">
    <property type="entry name" value="VPS9 domain"/>
    <property type="match status" value="1"/>
</dbReference>
<dbReference type="GO" id="GO:0005769">
    <property type="term" value="C:early endosome"/>
    <property type="evidence" value="ECO:0007669"/>
    <property type="project" value="TreeGrafter"/>
</dbReference>
<dbReference type="PROSITE" id="PS51205">
    <property type="entry name" value="VPS9"/>
    <property type="match status" value="1"/>
</dbReference>
<feature type="compositionally biased region" description="Low complexity" evidence="2">
    <location>
        <begin position="570"/>
        <end position="580"/>
    </location>
</feature>
<dbReference type="GO" id="GO:0005085">
    <property type="term" value="F:guanyl-nucleotide exchange factor activity"/>
    <property type="evidence" value="ECO:0007669"/>
    <property type="project" value="TreeGrafter"/>
</dbReference>
<comment type="caution">
    <text evidence="4">The sequence shown here is derived from an EMBL/GenBank/DDBJ whole genome shotgun (WGS) entry which is preliminary data.</text>
</comment>